<organism evidence="3 4">
    <name type="scientific">Terfezia boudieri ATCC MYA-4762</name>
    <dbReference type="NCBI Taxonomy" id="1051890"/>
    <lineage>
        <taxon>Eukaryota</taxon>
        <taxon>Fungi</taxon>
        <taxon>Dikarya</taxon>
        <taxon>Ascomycota</taxon>
        <taxon>Pezizomycotina</taxon>
        <taxon>Pezizomycetes</taxon>
        <taxon>Pezizales</taxon>
        <taxon>Pezizaceae</taxon>
        <taxon>Terfezia</taxon>
    </lineage>
</organism>
<feature type="domain" description="HNH nuclease" evidence="2">
    <location>
        <begin position="123"/>
        <end position="221"/>
    </location>
</feature>
<dbReference type="OrthoDB" id="5431262at2759"/>
<dbReference type="Proteomes" id="UP000267821">
    <property type="component" value="Unassembled WGS sequence"/>
</dbReference>
<proteinExistence type="predicted"/>
<evidence type="ECO:0000259" key="2">
    <source>
        <dbReference type="Pfam" id="PF13391"/>
    </source>
</evidence>
<gene>
    <name evidence="3" type="ORF">L211DRAFT_888700</name>
</gene>
<feature type="region of interest" description="Disordered" evidence="1">
    <location>
        <begin position="88"/>
        <end position="112"/>
    </location>
</feature>
<name>A0A3N4LFW2_9PEZI</name>
<evidence type="ECO:0000313" key="3">
    <source>
        <dbReference type="EMBL" id="RPB21774.1"/>
    </source>
</evidence>
<evidence type="ECO:0000313" key="4">
    <source>
        <dbReference type="Proteomes" id="UP000267821"/>
    </source>
</evidence>
<dbReference type="AlphaFoldDB" id="A0A3N4LFW2"/>
<accession>A0A3N4LFW2</accession>
<protein>
    <recommendedName>
        <fullName evidence="2">HNH nuclease domain-containing protein</fullName>
    </recommendedName>
</protein>
<dbReference type="EMBL" id="ML121557">
    <property type="protein sequence ID" value="RPB21774.1"/>
    <property type="molecule type" value="Genomic_DNA"/>
</dbReference>
<dbReference type="InParanoid" id="A0A3N4LFW2"/>
<dbReference type="Pfam" id="PF13391">
    <property type="entry name" value="HNH_2"/>
    <property type="match status" value="1"/>
</dbReference>
<feature type="compositionally biased region" description="Acidic residues" evidence="1">
    <location>
        <begin position="368"/>
        <end position="386"/>
    </location>
</feature>
<keyword evidence="4" id="KW-1185">Reference proteome</keyword>
<sequence length="454" mass="50129">MTTTNYPRLFQPTSGAPNTSCPLQTSLLSRLSDTLRDGLHTTTKEFIALCEYNINPGLSTYVQGMSGSELQAASAAVTVGIKRWQACRSSSSGPNNDQASRPSKTNRSSTAAKMATIRDQHRCVISLYADPLEVAHLVPLSCFNNSNDFHRTQPAFLSLLHIFAGEETKQRVLDYLGLENTSGSIESKPGGATHLKINRMENLMTLTRDLHRWWDTGKIILEPVGDPLSIFATGGANVLLTHYDVVFSFVPSHRPPSQKTGWDPSTLIQLAPLSSLQFNENEDPLLQEICIMRRTTIVPPLPSAPGTEAKEPTREWKQLRTGTVIRLVTNDPVKYPLPHPDLLSLHAALSRVMRCAAAAGPEMLDLEEDDELSDGSVDAQEDDYSIQEEPQIPDRKPHENRVWGFLNSLPSPTSYSPLDSPPWVLSALEDSGSNCVRQEKIENGKNRRHMEVGG</sequence>
<evidence type="ECO:0000256" key="1">
    <source>
        <dbReference type="SAM" id="MobiDB-lite"/>
    </source>
</evidence>
<dbReference type="InterPro" id="IPR003615">
    <property type="entry name" value="HNH_nuc"/>
</dbReference>
<feature type="region of interest" description="Disordered" evidence="1">
    <location>
        <begin position="368"/>
        <end position="398"/>
    </location>
</feature>
<feature type="compositionally biased region" description="Polar residues" evidence="1">
    <location>
        <begin position="88"/>
        <end position="111"/>
    </location>
</feature>
<reference evidence="3 4" key="1">
    <citation type="journal article" date="2018" name="Nat. Ecol. Evol.">
        <title>Pezizomycetes genomes reveal the molecular basis of ectomycorrhizal truffle lifestyle.</title>
        <authorList>
            <person name="Murat C."/>
            <person name="Payen T."/>
            <person name="Noel B."/>
            <person name="Kuo A."/>
            <person name="Morin E."/>
            <person name="Chen J."/>
            <person name="Kohler A."/>
            <person name="Krizsan K."/>
            <person name="Balestrini R."/>
            <person name="Da Silva C."/>
            <person name="Montanini B."/>
            <person name="Hainaut M."/>
            <person name="Levati E."/>
            <person name="Barry K.W."/>
            <person name="Belfiori B."/>
            <person name="Cichocki N."/>
            <person name="Clum A."/>
            <person name="Dockter R.B."/>
            <person name="Fauchery L."/>
            <person name="Guy J."/>
            <person name="Iotti M."/>
            <person name="Le Tacon F."/>
            <person name="Lindquist E.A."/>
            <person name="Lipzen A."/>
            <person name="Malagnac F."/>
            <person name="Mello A."/>
            <person name="Molinier V."/>
            <person name="Miyauchi S."/>
            <person name="Poulain J."/>
            <person name="Riccioni C."/>
            <person name="Rubini A."/>
            <person name="Sitrit Y."/>
            <person name="Splivallo R."/>
            <person name="Traeger S."/>
            <person name="Wang M."/>
            <person name="Zifcakova L."/>
            <person name="Wipf D."/>
            <person name="Zambonelli A."/>
            <person name="Paolocci F."/>
            <person name="Nowrousian M."/>
            <person name="Ottonello S."/>
            <person name="Baldrian P."/>
            <person name="Spatafora J.W."/>
            <person name="Henrissat B."/>
            <person name="Nagy L.G."/>
            <person name="Aury J.M."/>
            <person name="Wincker P."/>
            <person name="Grigoriev I.V."/>
            <person name="Bonfante P."/>
            <person name="Martin F.M."/>
        </authorList>
    </citation>
    <scope>NUCLEOTIDE SEQUENCE [LARGE SCALE GENOMIC DNA]</scope>
    <source>
        <strain evidence="3 4">ATCC MYA-4762</strain>
    </source>
</reference>